<dbReference type="RefSeq" id="WP_183955703.1">
    <property type="nucleotide sequence ID" value="NZ_JACIEB010000005.1"/>
</dbReference>
<comment type="caution">
    <text evidence="2">The sequence shown here is derived from an EMBL/GenBank/DDBJ whole genome shotgun (WGS) entry which is preliminary data.</text>
</comment>
<gene>
    <name evidence="2" type="ORF">GGR44_002294</name>
</gene>
<proteinExistence type="predicted"/>
<evidence type="ECO:0000256" key="1">
    <source>
        <dbReference type="SAM" id="SignalP"/>
    </source>
</evidence>
<evidence type="ECO:0000313" key="2">
    <source>
        <dbReference type="EMBL" id="MBB3982628.1"/>
    </source>
</evidence>
<name>A0A7W6DGJ5_9SPHN</name>
<protein>
    <submittedName>
        <fullName evidence="2">Uncharacterized protein</fullName>
    </submittedName>
</protein>
<reference evidence="2 3" key="1">
    <citation type="submission" date="2020-08" db="EMBL/GenBank/DDBJ databases">
        <title>Genomic Encyclopedia of Type Strains, Phase IV (KMG-IV): sequencing the most valuable type-strain genomes for metagenomic binning, comparative biology and taxonomic classification.</title>
        <authorList>
            <person name="Goeker M."/>
        </authorList>
    </citation>
    <scope>NUCLEOTIDE SEQUENCE [LARGE SCALE GENOMIC DNA]</scope>
    <source>
        <strain evidence="2 3">DSM 29348</strain>
    </source>
</reference>
<sequence>MICSRKLKSVAIAALAAGVMLAPLAAHAQNRSVTQGRSGPFAIDYVIENGQFDRCAATLSPGPNMLRIAYTRNLAYSISVPGVPVPARTITFLFGPRPWVKAAATDPKRTRAWAAVGADTIEALMKVKGKIAIDLGDKQYRWPIGRTDMMDVMVALENCTHKALGH</sequence>
<keyword evidence="1" id="KW-0732">Signal</keyword>
<dbReference type="AlphaFoldDB" id="A0A7W6DGJ5"/>
<accession>A0A7W6DGJ5</accession>
<feature type="chain" id="PRO_5031233179" evidence="1">
    <location>
        <begin position="29"/>
        <end position="166"/>
    </location>
</feature>
<organism evidence="2 3">
    <name type="scientific">Sphingobium fontiphilum</name>
    <dbReference type="NCBI Taxonomy" id="944425"/>
    <lineage>
        <taxon>Bacteria</taxon>
        <taxon>Pseudomonadati</taxon>
        <taxon>Pseudomonadota</taxon>
        <taxon>Alphaproteobacteria</taxon>
        <taxon>Sphingomonadales</taxon>
        <taxon>Sphingomonadaceae</taxon>
        <taxon>Sphingobium</taxon>
    </lineage>
</organism>
<keyword evidence="3" id="KW-1185">Reference proteome</keyword>
<feature type="signal peptide" evidence="1">
    <location>
        <begin position="1"/>
        <end position="28"/>
    </location>
</feature>
<dbReference type="Proteomes" id="UP000552757">
    <property type="component" value="Unassembled WGS sequence"/>
</dbReference>
<dbReference type="EMBL" id="JACIEB010000005">
    <property type="protein sequence ID" value="MBB3982628.1"/>
    <property type="molecule type" value="Genomic_DNA"/>
</dbReference>
<evidence type="ECO:0000313" key="3">
    <source>
        <dbReference type="Proteomes" id="UP000552757"/>
    </source>
</evidence>